<gene>
    <name evidence="3" type="ORF">GCM10010302_26050</name>
</gene>
<sequence length="214" mass="20820">MSESFPQPEHTPEPQPEAVAGEGPAERKGRLARVGRVVPRGAGARWAVAGAAAAVIVGGGAVAVAVAGHHHGHPEPMGKDGRGAWSAPDHEDGHGGHGGHGGGPGGHGGHGPQGERPHPKHPGVRDGAAGLDGEAGRKGAAAPAPLPALPIDQAAQKAAAAVPGGKVEALRAVPQQGGGSSWRAVVLGPDGVRHAVTVSGTDGTATANTPLTKG</sequence>
<evidence type="ECO:0000313" key="4">
    <source>
        <dbReference type="Proteomes" id="UP001501867"/>
    </source>
</evidence>
<evidence type="ECO:0000256" key="2">
    <source>
        <dbReference type="SAM" id="Phobius"/>
    </source>
</evidence>
<feature type="compositionally biased region" description="Basic and acidic residues" evidence="1">
    <location>
        <begin position="73"/>
        <end position="95"/>
    </location>
</feature>
<evidence type="ECO:0000313" key="3">
    <source>
        <dbReference type="EMBL" id="GAA0286567.1"/>
    </source>
</evidence>
<feature type="transmembrane region" description="Helical" evidence="2">
    <location>
        <begin position="46"/>
        <end position="67"/>
    </location>
</feature>
<comment type="caution">
    <text evidence="3">The sequence shown here is derived from an EMBL/GenBank/DDBJ whole genome shotgun (WGS) entry which is preliminary data.</text>
</comment>
<dbReference type="Proteomes" id="UP001501867">
    <property type="component" value="Unassembled WGS sequence"/>
</dbReference>
<protein>
    <recommendedName>
        <fullName evidence="5">PepSY domain-containing protein</fullName>
    </recommendedName>
</protein>
<feature type="region of interest" description="Disordered" evidence="1">
    <location>
        <begin position="1"/>
        <end position="32"/>
    </location>
</feature>
<accession>A0ABN0VC24</accession>
<proteinExistence type="predicted"/>
<keyword evidence="2" id="KW-0472">Membrane</keyword>
<dbReference type="EMBL" id="BAAABV010000015">
    <property type="protein sequence ID" value="GAA0286567.1"/>
    <property type="molecule type" value="Genomic_DNA"/>
</dbReference>
<dbReference type="RefSeq" id="WP_344157511.1">
    <property type="nucleotide sequence ID" value="NZ_BAAABV010000015.1"/>
</dbReference>
<feature type="region of interest" description="Disordered" evidence="1">
    <location>
        <begin position="69"/>
        <end position="145"/>
    </location>
</feature>
<keyword evidence="2" id="KW-0812">Transmembrane</keyword>
<organism evidence="3 4">
    <name type="scientific">Streptomyces polychromogenes</name>
    <dbReference type="NCBI Taxonomy" id="67342"/>
    <lineage>
        <taxon>Bacteria</taxon>
        <taxon>Bacillati</taxon>
        <taxon>Actinomycetota</taxon>
        <taxon>Actinomycetes</taxon>
        <taxon>Kitasatosporales</taxon>
        <taxon>Streptomycetaceae</taxon>
        <taxon>Streptomyces</taxon>
    </lineage>
</organism>
<evidence type="ECO:0008006" key="5">
    <source>
        <dbReference type="Google" id="ProtNLM"/>
    </source>
</evidence>
<evidence type="ECO:0000256" key="1">
    <source>
        <dbReference type="SAM" id="MobiDB-lite"/>
    </source>
</evidence>
<name>A0ABN0VC24_9ACTN</name>
<reference evidence="3 4" key="1">
    <citation type="journal article" date="2019" name="Int. J. Syst. Evol. Microbiol.">
        <title>The Global Catalogue of Microorganisms (GCM) 10K type strain sequencing project: providing services to taxonomists for standard genome sequencing and annotation.</title>
        <authorList>
            <consortium name="The Broad Institute Genomics Platform"/>
            <consortium name="The Broad Institute Genome Sequencing Center for Infectious Disease"/>
            <person name="Wu L."/>
            <person name="Ma J."/>
        </authorList>
    </citation>
    <scope>NUCLEOTIDE SEQUENCE [LARGE SCALE GENOMIC DNA]</scope>
    <source>
        <strain evidence="3 4">JCM 4505</strain>
    </source>
</reference>
<keyword evidence="2" id="KW-1133">Transmembrane helix</keyword>
<feature type="compositionally biased region" description="Gly residues" evidence="1">
    <location>
        <begin position="96"/>
        <end position="112"/>
    </location>
</feature>
<keyword evidence="4" id="KW-1185">Reference proteome</keyword>